<reference evidence="5" key="1">
    <citation type="submission" date="2018-05" db="EMBL/GenBank/DDBJ databases">
        <authorList>
            <person name="Li X."/>
        </authorList>
    </citation>
    <scope>NUCLEOTIDE SEQUENCE [LARGE SCALE GENOMIC DNA]</scope>
    <source>
        <strain evidence="5">LX32</strain>
    </source>
</reference>
<evidence type="ECO:0000313" key="5">
    <source>
        <dbReference type="Proteomes" id="UP000249254"/>
    </source>
</evidence>
<feature type="domain" description="YCII-related" evidence="3">
    <location>
        <begin position="1"/>
        <end position="113"/>
    </location>
</feature>
<dbReference type="Gene3D" id="3.30.70.1060">
    <property type="entry name" value="Dimeric alpha+beta barrel"/>
    <property type="match status" value="1"/>
</dbReference>
<feature type="compositionally biased region" description="Polar residues" evidence="2">
    <location>
        <begin position="48"/>
        <end position="59"/>
    </location>
</feature>
<feature type="region of interest" description="Disordered" evidence="2">
    <location>
        <begin position="48"/>
        <end position="70"/>
    </location>
</feature>
<protein>
    <submittedName>
        <fullName evidence="4">YciI family protein</fullName>
    </submittedName>
</protein>
<keyword evidence="5" id="KW-1185">Reference proteome</keyword>
<dbReference type="OrthoDB" id="9807535at2"/>
<gene>
    <name evidence="4" type="ORF">DJ017_15235</name>
</gene>
<dbReference type="PANTHER" id="PTHR35174">
    <property type="entry name" value="BLL7171 PROTEIN-RELATED"/>
    <property type="match status" value="1"/>
</dbReference>
<dbReference type="InterPro" id="IPR005545">
    <property type="entry name" value="YCII"/>
</dbReference>
<proteinExistence type="inferred from homology"/>
<name>A0A328AS63_9CAUL</name>
<comment type="similarity">
    <text evidence="1">Belongs to the YciI family.</text>
</comment>
<evidence type="ECO:0000256" key="1">
    <source>
        <dbReference type="ARBA" id="ARBA00007689"/>
    </source>
</evidence>
<organism evidence="4 5">
    <name type="scientific">Phenylobacterium soli</name>
    <dbReference type="NCBI Taxonomy" id="2170551"/>
    <lineage>
        <taxon>Bacteria</taxon>
        <taxon>Pseudomonadati</taxon>
        <taxon>Pseudomonadota</taxon>
        <taxon>Alphaproteobacteria</taxon>
        <taxon>Caulobacterales</taxon>
        <taxon>Caulobacteraceae</taxon>
        <taxon>Phenylobacterium</taxon>
    </lineage>
</organism>
<comment type="caution">
    <text evidence="4">The sequence shown here is derived from an EMBL/GenBank/DDBJ whole genome shotgun (WGS) entry which is preliminary data.</text>
</comment>
<dbReference type="Proteomes" id="UP000249254">
    <property type="component" value="Unassembled WGS sequence"/>
</dbReference>
<dbReference type="Pfam" id="PF03795">
    <property type="entry name" value="YCII"/>
    <property type="match status" value="1"/>
</dbReference>
<dbReference type="InterPro" id="IPR011008">
    <property type="entry name" value="Dimeric_a/b-barrel"/>
</dbReference>
<dbReference type="SUPFAM" id="SSF54909">
    <property type="entry name" value="Dimeric alpha+beta barrel"/>
    <property type="match status" value="1"/>
</dbReference>
<evidence type="ECO:0000259" key="3">
    <source>
        <dbReference type="Pfam" id="PF03795"/>
    </source>
</evidence>
<evidence type="ECO:0000313" key="4">
    <source>
        <dbReference type="EMBL" id="RAK55768.1"/>
    </source>
</evidence>
<accession>A0A328AS63</accession>
<dbReference type="PANTHER" id="PTHR35174:SF3">
    <property type="entry name" value="BLL7171 PROTEIN"/>
    <property type="match status" value="1"/>
</dbReference>
<dbReference type="AlphaFoldDB" id="A0A328AS63"/>
<evidence type="ECO:0000256" key="2">
    <source>
        <dbReference type="SAM" id="MobiDB-lite"/>
    </source>
</evidence>
<dbReference type="RefSeq" id="WP_111529516.1">
    <property type="nucleotide sequence ID" value="NZ_JBHRSG010000003.1"/>
</dbReference>
<dbReference type="EMBL" id="QFYQ01000001">
    <property type="protein sequence ID" value="RAK55768.1"/>
    <property type="molecule type" value="Genomic_DNA"/>
</dbReference>
<sequence length="117" mass="12605">MHYLLILHVDESGWLELTPEERSLRTAEYMAFNEALQTAGALVSTGRLTPSRSGRTLTTKGGRPIVTDGPFAETKEQVGGYYLIEAADLASASQWAARCPTVGHGAVELREVMAAPS</sequence>